<evidence type="ECO:0000256" key="1">
    <source>
        <dbReference type="ARBA" id="ARBA00022729"/>
    </source>
</evidence>
<name>A0A239AUS1_9FLAO</name>
<organism evidence="4 5">
    <name type="scientific">Dokdonia pacifica</name>
    <dbReference type="NCBI Taxonomy" id="1627892"/>
    <lineage>
        <taxon>Bacteria</taxon>
        <taxon>Pseudomonadati</taxon>
        <taxon>Bacteroidota</taxon>
        <taxon>Flavobacteriia</taxon>
        <taxon>Flavobacteriales</taxon>
        <taxon>Flavobacteriaceae</taxon>
        <taxon>Dokdonia</taxon>
    </lineage>
</organism>
<proteinExistence type="predicted"/>
<dbReference type="RefSeq" id="WP_089372376.1">
    <property type="nucleotide sequence ID" value="NZ_BMEP01000006.1"/>
</dbReference>
<evidence type="ECO:0000259" key="3">
    <source>
        <dbReference type="Pfam" id="PF18962"/>
    </source>
</evidence>
<dbReference type="NCBIfam" id="TIGR04183">
    <property type="entry name" value="Por_Secre_tail"/>
    <property type="match status" value="1"/>
</dbReference>
<dbReference type="AlphaFoldDB" id="A0A239AUS1"/>
<keyword evidence="5" id="KW-1185">Reference proteome</keyword>
<feature type="signal peptide" evidence="2">
    <location>
        <begin position="1"/>
        <end position="19"/>
    </location>
</feature>
<evidence type="ECO:0000313" key="4">
    <source>
        <dbReference type="EMBL" id="SNR98784.1"/>
    </source>
</evidence>
<reference evidence="4 5" key="1">
    <citation type="submission" date="2017-06" db="EMBL/GenBank/DDBJ databases">
        <authorList>
            <person name="Kim H.J."/>
            <person name="Triplett B.A."/>
        </authorList>
    </citation>
    <scope>NUCLEOTIDE SEQUENCE [LARGE SCALE GENOMIC DNA]</scope>
    <source>
        <strain evidence="4 5">DSM 25597</strain>
    </source>
</reference>
<gene>
    <name evidence="4" type="ORF">SAMN06265376_105119</name>
</gene>
<feature type="domain" description="Secretion system C-terminal sorting" evidence="3">
    <location>
        <begin position="262"/>
        <end position="326"/>
    </location>
</feature>
<dbReference type="OrthoDB" id="1436201at2"/>
<evidence type="ECO:0000256" key="2">
    <source>
        <dbReference type="SAM" id="SignalP"/>
    </source>
</evidence>
<dbReference type="Proteomes" id="UP000198379">
    <property type="component" value="Unassembled WGS sequence"/>
</dbReference>
<feature type="chain" id="PRO_5012285957" evidence="2">
    <location>
        <begin position="20"/>
        <end position="328"/>
    </location>
</feature>
<keyword evidence="1 2" id="KW-0732">Signal</keyword>
<dbReference type="InterPro" id="IPR026444">
    <property type="entry name" value="Secre_tail"/>
</dbReference>
<sequence length="328" mass="36730">MVRQLLIFFLIVISTNCLKAQAPYNGTIFFDPDIITSEDPSAILSTTYIGQDVVVMFDRRVNDWVTVNAFLFDVVWDDGLTSVAQVNSEFGSVDNATIEAEKYAFLIGQLPTALRVDVDEIWIHQGTELFGGGNNSILIHTGQTVLYENDGILEETLIHEASHTSLDATHAASNGWISAQNLDDEFISTYAEANPTTEDIAESFLTWLAARYRADVISSQDYNTITQTIPNRLSYFDAIGFDLYPFDSALSVENFESENLKVYPNPSSTYIQIETNGLIVQDIKLYTIFGQDYTSYIRLEDTKIDISSLSVGVYFLKLNGKTHKIIKN</sequence>
<accession>A0A239AUS1</accession>
<evidence type="ECO:0000313" key="5">
    <source>
        <dbReference type="Proteomes" id="UP000198379"/>
    </source>
</evidence>
<dbReference type="EMBL" id="FZNY01000005">
    <property type="protein sequence ID" value="SNR98784.1"/>
    <property type="molecule type" value="Genomic_DNA"/>
</dbReference>
<protein>
    <submittedName>
        <fullName evidence="4">Por secretion system C-terminal sorting domain-containing protein</fullName>
    </submittedName>
</protein>
<dbReference type="Pfam" id="PF18962">
    <property type="entry name" value="Por_Secre_tail"/>
    <property type="match status" value="1"/>
</dbReference>